<dbReference type="Proteomes" id="UP001558652">
    <property type="component" value="Unassembled WGS sequence"/>
</dbReference>
<evidence type="ECO:0000313" key="2">
    <source>
        <dbReference type="Proteomes" id="UP001558652"/>
    </source>
</evidence>
<accession>A0ABD0XZX9</accession>
<dbReference type="EMBL" id="JBFDAA010000017">
    <property type="protein sequence ID" value="KAL1116781.1"/>
    <property type="molecule type" value="Genomic_DNA"/>
</dbReference>
<proteinExistence type="predicted"/>
<evidence type="ECO:0000313" key="1">
    <source>
        <dbReference type="EMBL" id="KAL1116781.1"/>
    </source>
</evidence>
<reference evidence="1 2" key="1">
    <citation type="submission" date="2024-07" db="EMBL/GenBank/DDBJ databases">
        <title>Chromosome-level genome assembly of the water stick insect Ranatra chinensis (Heteroptera: Nepidae).</title>
        <authorList>
            <person name="Liu X."/>
        </authorList>
    </citation>
    <scope>NUCLEOTIDE SEQUENCE [LARGE SCALE GENOMIC DNA]</scope>
    <source>
        <strain evidence="1">Cailab_2021Rc</strain>
        <tissue evidence="1">Muscle</tissue>
    </source>
</reference>
<protein>
    <submittedName>
        <fullName evidence="1">Uncharacterized protein</fullName>
    </submittedName>
</protein>
<name>A0ABD0XZX9_9HEMI</name>
<dbReference type="AlphaFoldDB" id="A0ABD0XZX9"/>
<gene>
    <name evidence="1" type="ORF">AAG570_005253</name>
</gene>
<sequence>MSGVSSVLQREASHLYPMGTLSRILVYAMVAIWDAECIRPRRYKTVERVTPVGGRNCSLGRPVQGFVRVIGMDYSDKLHPYMSIEMVAYKNIPQDATYILDVYKCGEREAEWSCEFYVALLLNDWCYMLNQKNQFYSSVYNSSIPKLVCPIKAGVYRVPKLMLGAELISYLAEYLPTVRNYYWKVRQKIKKGRRMLHCAEIILKMEKVRI</sequence>
<organism evidence="1 2">
    <name type="scientific">Ranatra chinensis</name>
    <dbReference type="NCBI Taxonomy" id="642074"/>
    <lineage>
        <taxon>Eukaryota</taxon>
        <taxon>Metazoa</taxon>
        <taxon>Ecdysozoa</taxon>
        <taxon>Arthropoda</taxon>
        <taxon>Hexapoda</taxon>
        <taxon>Insecta</taxon>
        <taxon>Pterygota</taxon>
        <taxon>Neoptera</taxon>
        <taxon>Paraneoptera</taxon>
        <taxon>Hemiptera</taxon>
        <taxon>Heteroptera</taxon>
        <taxon>Panheteroptera</taxon>
        <taxon>Nepomorpha</taxon>
        <taxon>Nepidae</taxon>
        <taxon>Ranatrinae</taxon>
        <taxon>Ranatra</taxon>
    </lineage>
</organism>
<keyword evidence="2" id="KW-1185">Reference proteome</keyword>
<comment type="caution">
    <text evidence="1">The sequence shown here is derived from an EMBL/GenBank/DDBJ whole genome shotgun (WGS) entry which is preliminary data.</text>
</comment>